<dbReference type="Gene3D" id="3.40.250.10">
    <property type="entry name" value="Rhodanese-like domain"/>
    <property type="match status" value="1"/>
</dbReference>
<reference evidence="2 3" key="1">
    <citation type="submission" date="2019-03" db="EMBL/GenBank/DDBJ databases">
        <title>Genomic Encyclopedia of Type Strains, Phase IV (KMG-IV): sequencing the most valuable type-strain genomes for metagenomic binning, comparative biology and taxonomic classification.</title>
        <authorList>
            <person name="Goeker M."/>
        </authorList>
    </citation>
    <scope>NUCLEOTIDE SEQUENCE [LARGE SCALE GENOMIC DNA]</scope>
    <source>
        <strain evidence="2 3">DSM 101688</strain>
    </source>
</reference>
<dbReference type="PANTHER" id="PTHR47377">
    <property type="entry name" value="RHODANESE-LIKE DOMAIN-CONTAINING PROTEIN 4, CHLOROPLASTIC"/>
    <property type="match status" value="1"/>
</dbReference>
<keyword evidence="3" id="KW-1185">Reference proteome</keyword>
<dbReference type="EMBL" id="SLZW01000010">
    <property type="protein sequence ID" value="TCS60638.1"/>
    <property type="molecule type" value="Genomic_DNA"/>
</dbReference>
<keyword evidence="2" id="KW-0808">Transferase</keyword>
<dbReference type="Proteomes" id="UP000295304">
    <property type="component" value="Unassembled WGS sequence"/>
</dbReference>
<evidence type="ECO:0000313" key="2">
    <source>
        <dbReference type="EMBL" id="TCS60638.1"/>
    </source>
</evidence>
<dbReference type="SMART" id="SM00450">
    <property type="entry name" value="RHOD"/>
    <property type="match status" value="1"/>
</dbReference>
<name>A0A4R3J4A4_9PROT</name>
<accession>A0A4R3J4A4</accession>
<dbReference type="SUPFAM" id="SSF52821">
    <property type="entry name" value="Rhodanese/Cell cycle control phosphatase"/>
    <property type="match status" value="1"/>
</dbReference>
<dbReference type="Pfam" id="PF00581">
    <property type="entry name" value="Rhodanese"/>
    <property type="match status" value="1"/>
</dbReference>
<dbReference type="PROSITE" id="PS50206">
    <property type="entry name" value="RHODANESE_3"/>
    <property type="match status" value="1"/>
</dbReference>
<dbReference type="PANTHER" id="PTHR47377:SF1">
    <property type="entry name" value="RHODANESE-LIKE DOMAIN-CONTAINING PROTEIN 4, CHLOROPLASTIC"/>
    <property type="match status" value="1"/>
</dbReference>
<evidence type="ECO:0000313" key="3">
    <source>
        <dbReference type="Proteomes" id="UP000295304"/>
    </source>
</evidence>
<gene>
    <name evidence="2" type="ORF">EDD55_110113</name>
</gene>
<proteinExistence type="predicted"/>
<comment type="caution">
    <text evidence="2">The sequence shown here is derived from an EMBL/GenBank/DDBJ whole genome shotgun (WGS) entry which is preliminary data.</text>
</comment>
<dbReference type="InterPro" id="IPR036873">
    <property type="entry name" value="Rhodanese-like_dom_sf"/>
</dbReference>
<evidence type="ECO:0000259" key="1">
    <source>
        <dbReference type="PROSITE" id="PS50206"/>
    </source>
</evidence>
<protein>
    <submittedName>
        <fullName evidence="2">Thiosulfate sulfurtransferase</fullName>
    </submittedName>
</protein>
<dbReference type="RefSeq" id="WP_207893205.1">
    <property type="nucleotide sequence ID" value="NZ_CP119676.1"/>
</dbReference>
<dbReference type="InterPro" id="IPR001763">
    <property type="entry name" value="Rhodanese-like_dom"/>
</dbReference>
<dbReference type="GO" id="GO:0016740">
    <property type="term" value="F:transferase activity"/>
    <property type="evidence" value="ECO:0007669"/>
    <property type="project" value="UniProtKB-KW"/>
</dbReference>
<dbReference type="AlphaFoldDB" id="A0A4R3J4A4"/>
<feature type="domain" description="Rhodanese" evidence="1">
    <location>
        <begin position="21"/>
        <end position="128"/>
    </location>
</feature>
<organism evidence="2 3">
    <name type="scientific">Varunaivibrio sulfuroxidans</name>
    <dbReference type="NCBI Taxonomy" id="1773489"/>
    <lineage>
        <taxon>Bacteria</taxon>
        <taxon>Pseudomonadati</taxon>
        <taxon>Pseudomonadota</taxon>
        <taxon>Alphaproteobacteria</taxon>
        <taxon>Rhodospirillales</taxon>
        <taxon>Magnetovibrionaceae</taxon>
        <taxon>Varunaivibrio</taxon>
    </lineage>
</organism>
<dbReference type="InterPro" id="IPR044240">
    <property type="entry name" value="STR4-like"/>
</dbReference>
<sequence>MNALVYAGDVSARECWATLEDSAGAVLIDVRTPEEWAYVGIVDLAGLARDPLYVPWLTYPKMAPNPDFARTLTEAVGADHERPLFFLCRSGQRSARAADAMAALGYRRCYNVAHGFEGDRDAHGHRGTVNGWKVEGLPWVQG</sequence>